<dbReference type="GO" id="GO:0020037">
    <property type="term" value="F:heme binding"/>
    <property type="evidence" value="ECO:0007669"/>
    <property type="project" value="InterPro"/>
</dbReference>
<keyword evidence="3" id="KW-0349">Heme</keyword>
<comment type="caution">
    <text evidence="11">The sequence shown here is derived from an EMBL/GenBank/DDBJ whole genome shotgun (WGS) entry which is preliminary data.</text>
</comment>
<accession>A0A834WQ09</accession>
<dbReference type="PANTHER" id="PTHR24282:SF26">
    <property type="entry name" value="CYTOCHROME P450"/>
    <property type="match status" value="1"/>
</dbReference>
<dbReference type="GO" id="GO:0004497">
    <property type="term" value="F:monooxygenase activity"/>
    <property type="evidence" value="ECO:0007669"/>
    <property type="project" value="UniProtKB-KW"/>
</dbReference>
<dbReference type="OrthoDB" id="1470350at2759"/>
<comment type="similarity">
    <text evidence="2">Belongs to the cytochrome P450 family.</text>
</comment>
<dbReference type="PANTHER" id="PTHR24282">
    <property type="entry name" value="CYTOCHROME P450 FAMILY MEMBER"/>
    <property type="match status" value="1"/>
</dbReference>
<reference evidence="11" key="1">
    <citation type="submission" date="2020-09" db="EMBL/GenBank/DDBJ databases">
        <title>Genome-Enabled Discovery of Anthraquinone Biosynthesis in Senna tora.</title>
        <authorList>
            <person name="Kang S.-H."/>
            <person name="Pandey R.P."/>
            <person name="Lee C.-M."/>
            <person name="Sim J.-S."/>
            <person name="Jeong J.-T."/>
            <person name="Choi B.-S."/>
            <person name="Jung M."/>
            <person name="Ginzburg D."/>
            <person name="Zhao K."/>
            <person name="Won S.Y."/>
            <person name="Oh T.-J."/>
            <person name="Yu Y."/>
            <person name="Kim N.-H."/>
            <person name="Lee O.R."/>
            <person name="Lee T.-H."/>
            <person name="Bashyal P."/>
            <person name="Kim T.-S."/>
            <person name="Lee W.-H."/>
            <person name="Kawkins C."/>
            <person name="Kim C.-K."/>
            <person name="Kim J.S."/>
            <person name="Ahn B.O."/>
            <person name="Rhee S.Y."/>
            <person name="Sohng J.K."/>
        </authorList>
    </citation>
    <scope>NUCLEOTIDE SEQUENCE</scope>
    <source>
        <tissue evidence="11">Leaf</tissue>
    </source>
</reference>
<dbReference type="GO" id="GO:0005506">
    <property type="term" value="F:iron ion binding"/>
    <property type="evidence" value="ECO:0007669"/>
    <property type="project" value="InterPro"/>
</dbReference>
<dbReference type="AlphaFoldDB" id="A0A834WQ09"/>
<keyword evidence="5" id="KW-0479">Metal-binding</keyword>
<gene>
    <name evidence="11" type="ORF">G2W53_016198</name>
</gene>
<keyword evidence="6" id="KW-1133">Transmembrane helix</keyword>
<keyword evidence="8" id="KW-0408">Iron</keyword>
<dbReference type="Gene3D" id="1.10.630.10">
    <property type="entry name" value="Cytochrome P450"/>
    <property type="match status" value="1"/>
</dbReference>
<evidence type="ECO:0000256" key="6">
    <source>
        <dbReference type="ARBA" id="ARBA00022989"/>
    </source>
</evidence>
<dbReference type="InterPro" id="IPR050665">
    <property type="entry name" value="Cytochrome_P450_Monooxygen"/>
</dbReference>
<keyword evidence="9" id="KW-0503">Monooxygenase</keyword>
<name>A0A834WQ09_9FABA</name>
<evidence type="ECO:0000256" key="3">
    <source>
        <dbReference type="ARBA" id="ARBA00022617"/>
    </source>
</evidence>
<dbReference type="SUPFAM" id="SSF48264">
    <property type="entry name" value="Cytochrome P450"/>
    <property type="match status" value="1"/>
</dbReference>
<evidence type="ECO:0000256" key="5">
    <source>
        <dbReference type="ARBA" id="ARBA00022723"/>
    </source>
</evidence>
<protein>
    <submittedName>
        <fullName evidence="11">Cytochrome P450 714C2-like</fullName>
    </submittedName>
</protein>
<evidence type="ECO:0000256" key="8">
    <source>
        <dbReference type="ARBA" id="ARBA00023004"/>
    </source>
</evidence>
<keyword evidence="4" id="KW-0812">Transmembrane</keyword>
<dbReference type="GO" id="GO:0016020">
    <property type="term" value="C:membrane"/>
    <property type="evidence" value="ECO:0007669"/>
    <property type="project" value="UniProtKB-SubCell"/>
</dbReference>
<comment type="subcellular location">
    <subcellularLocation>
        <location evidence="1">Membrane</location>
        <topology evidence="1">Single-pass membrane protein</topology>
    </subcellularLocation>
</comment>
<sequence length="260" mass="28614">MVTDVGMVKEVSLYTALNLGKPSYLSKDRGALLGQGILSSSGQIWAHQRKIIAPQLYLDKVKSTNIMVKSWESRLESEGAVLSEIKADEDLRSLSADIITRASFGSNYAKGQEIFTKLRHLQKVMSTMTARIPDLGRRESQSENGECVVDSSPLLPEWFVGATAVDFVSALHSRVPRFFFSERGESSALVFITHSIHSLYTTIVATRRKRTTVTAACHKGIAIGKPSLNIGECSSSSYSQIDEVAHYSILFVQLKVNLNA</sequence>
<keyword evidence="7" id="KW-0560">Oxidoreductase</keyword>
<evidence type="ECO:0000256" key="2">
    <source>
        <dbReference type="ARBA" id="ARBA00010617"/>
    </source>
</evidence>
<dbReference type="GO" id="GO:0016705">
    <property type="term" value="F:oxidoreductase activity, acting on paired donors, with incorporation or reduction of molecular oxygen"/>
    <property type="evidence" value="ECO:0007669"/>
    <property type="project" value="InterPro"/>
</dbReference>
<evidence type="ECO:0000313" key="12">
    <source>
        <dbReference type="Proteomes" id="UP000634136"/>
    </source>
</evidence>
<evidence type="ECO:0000256" key="10">
    <source>
        <dbReference type="ARBA" id="ARBA00023136"/>
    </source>
</evidence>
<keyword evidence="12" id="KW-1185">Reference proteome</keyword>
<evidence type="ECO:0000313" key="11">
    <source>
        <dbReference type="EMBL" id="KAF7825034.1"/>
    </source>
</evidence>
<dbReference type="InterPro" id="IPR036396">
    <property type="entry name" value="Cyt_P450_sf"/>
</dbReference>
<evidence type="ECO:0000256" key="1">
    <source>
        <dbReference type="ARBA" id="ARBA00004167"/>
    </source>
</evidence>
<evidence type="ECO:0000256" key="4">
    <source>
        <dbReference type="ARBA" id="ARBA00022692"/>
    </source>
</evidence>
<organism evidence="11 12">
    <name type="scientific">Senna tora</name>
    <dbReference type="NCBI Taxonomy" id="362788"/>
    <lineage>
        <taxon>Eukaryota</taxon>
        <taxon>Viridiplantae</taxon>
        <taxon>Streptophyta</taxon>
        <taxon>Embryophyta</taxon>
        <taxon>Tracheophyta</taxon>
        <taxon>Spermatophyta</taxon>
        <taxon>Magnoliopsida</taxon>
        <taxon>eudicotyledons</taxon>
        <taxon>Gunneridae</taxon>
        <taxon>Pentapetalae</taxon>
        <taxon>rosids</taxon>
        <taxon>fabids</taxon>
        <taxon>Fabales</taxon>
        <taxon>Fabaceae</taxon>
        <taxon>Caesalpinioideae</taxon>
        <taxon>Cassia clade</taxon>
        <taxon>Senna</taxon>
    </lineage>
</organism>
<keyword evidence="10" id="KW-0472">Membrane</keyword>
<dbReference type="Proteomes" id="UP000634136">
    <property type="component" value="Unassembled WGS sequence"/>
</dbReference>
<evidence type="ECO:0000256" key="7">
    <source>
        <dbReference type="ARBA" id="ARBA00023002"/>
    </source>
</evidence>
<evidence type="ECO:0000256" key="9">
    <source>
        <dbReference type="ARBA" id="ARBA00023033"/>
    </source>
</evidence>
<dbReference type="EMBL" id="JAAIUW010000006">
    <property type="protein sequence ID" value="KAF7825034.1"/>
    <property type="molecule type" value="Genomic_DNA"/>
</dbReference>
<proteinExistence type="inferred from homology"/>